<dbReference type="RefSeq" id="WP_247421251.1">
    <property type="nucleotide sequence ID" value="NZ_JALLGW010000004.1"/>
</dbReference>
<evidence type="ECO:0000313" key="1">
    <source>
        <dbReference type="EMBL" id="MFC5973950.1"/>
    </source>
</evidence>
<keyword evidence="2" id="KW-1185">Reference proteome</keyword>
<dbReference type="EMBL" id="JBHSQH010000009">
    <property type="protein sequence ID" value="MFC5973950.1"/>
    <property type="molecule type" value="Genomic_DNA"/>
</dbReference>
<name>A0ABD5RUY8_9EURY</name>
<comment type="caution">
    <text evidence="1">The sequence shown here is derived from an EMBL/GenBank/DDBJ whole genome shotgun (WGS) entry which is preliminary data.</text>
</comment>
<sequence length="212" mass="23529">MANALWGFPFSETELGNGTFDELFGACERAFKHRLRTDATRSVTGEYEKRSIPYLVNRSPNVADDSVRNETQLHYLLKAFVIRSLVECGECSLEEVATEGDTEIATATGGSLIPDVQAGRTVYEVETLYGTGEPLTKLKETVERYHQSSESPGINLVLTGLTAGLYAYELRQLIRDIDAEYPALTVNILVPSLHDRTLVSFDEMDNNSTPRS</sequence>
<evidence type="ECO:0000313" key="2">
    <source>
        <dbReference type="Proteomes" id="UP001596099"/>
    </source>
</evidence>
<accession>A0ABD5RUY8</accession>
<dbReference type="Proteomes" id="UP001596099">
    <property type="component" value="Unassembled WGS sequence"/>
</dbReference>
<dbReference type="AlphaFoldDB" id="A0ABD5RUY8"/>
<gene>
    <name evidence="1" type="ORF">ACFPYI_21730</name>
</gene>
<proteinExistence type="predicted"/>
<protein>
    <submittedName>
        <fullName evidence="1">Uncharacterized protein</fullName>
    </submittedName>
</protein>
<organism evidence="1 2">
    <name type="scientific">Halomarina salina</name>
    <dbReference type="NCBI Taxonomy" id="1872699"/>
    <lineage>
        <taxon>Archaea</taxon>
        <taxon>Methanobacteriati</taxon>
        <taxon>Methanobacteriota</taxon>
        <taxon>Stenosarchaea group</taxon>
        <taxon>Halobacteria</taxon>
        <taxon>Halobacteriales</taxon>
        <taxon>Natronomonadaceae</taxon>
        <taxon>Halomarina</taxon>
    </lineage>
</organism>
<reference evidence="1 2" key="1">
    <citation type="journal article" date="2019" name="Int. J. Syst. Evol. Microbiol.">
        <title>The Global Catalogue of Microorganisms (GCM) 10K type strain sequencing project: providing services to taxonomists for standard genome sequencing and annotation.</title>
        <authorList>
            <consortium name="The Broad Institute Genomics Platform"/>
            <consortium name="The Broad Institute Genome Sequencing Center for Infectious Disease"/>
            <person name="Wu L."/>
            <person name="Ma J."/>
        </authorList>
    </citation>
    <scope>NUCLEOTIDE SEQUENCE [LARGE SCALE GENOMIC DNA]</scope>
    <source>
        <strain evidence="1 2">CGMCC 1.12543</strain>
    </source>
</reference>